<feature type="region of interest" description="Disordered" evidence="4">
    <location>
        <begin position="165"/>
        <end position="188"/>
    </location>
</feature>
<keyword evidence="1 3" id="KW-0863">Zinc-finger</keyword>
<gene>
    <name evidence="6" type="ORF">niasHS_016649</name>
</gene>
<evidence type="ECO:0000256" key="4">
    <source>
        <dbReference type="SAM" id="MobiDB-lite"/>
    </source>
</evidence>
<reference evidence="6 7" key="1">
    <citation type="submission" date="2024-10" db="EMBL/GenBank/DDBJ databases">
        <authorList>
            <person name="Kim D."/>
        </authorList>
    </citation>
    <scope>NUCLEOTIDE SEQUENCE [LARGE SCALE GENOMIC DNA]</scope>
    <source>
        <strain evidence="6">Taebaek</strain>
    </source>
</reference>
<dbReference type="InterPro" id="IPR001841">
    <property type="entry name" value="Znf_RING"/>
</dbReference>
<dbReference type="GO" id="GO:0008270">
    <property type="term" value="F:zinc ion binding"/>
    <property type="evidence" value="ECO:0007669"/>
    <property type="project" value="UniProtKB-KW"/>
</dbReference>
<dbReference type="Pfam" id="PF13920">
    <property type="entry name" value="zf-C3HC4_3"/>
    <property type="match status" value="1"/>
</dbReference>
<dbReference type="Gene3D" id="3.30.40.10">
    <property type="entry name" value="Zinc/RING finger domain, C3HC4 (zinc finger)"/>
    <property type="match status" value="1"/>
</dbReference>
<evidence type="ECO:0000313" key="6">
    <source>
        <dbReference type="EMBL" id="KAL3070783.1"/>
    </source>
</evidence>
<feature type="compositionally biased region" description="Low complexity" evidence="4">
    <location>
        <begin position="165"/>
        <end position="182"/>
    </location>
</feature>
<feature type="domain" description="RING-type" evidence="5">
    <location>
        <begin position="208"/>
        <end position="252"/>
    </location>
</feature>
<evidence type="ECO:0000256" key="1">
    <source>
        <dbReference type="ARBA" id="ARBA00022771"/>
    </source>
</evidence>
<dbReference type="PROSITE" id="PS50089">
    <property type="entry name" value="ZF_RING_2"/>
    <property type="match status" value="1"/>
</dbReference>
<accession>A0ABD2HWG6</accession>
<evidence type="ECO:0000259" key="5">
    <source>
        <dbReference type="PROSITE" id="PS50089"/>
    </source>
</evidence>
<dbReference type="Proteomes" id="UP001620645">
    <property type="component" value="Unassembled WGS sequence"/>
</dbReference>
<dbReference type="PANTHER" id="PTHR22696:SF1">
    <property type="entry name" value="E3 UBIQUITIN-PROTEIN LIGASE RNF26"/>
    <property type="match status" value="1"/>
</dbReference>
<comment type="caution">
    <text evidence="6">The sequence shown here is derived from an EMBL/GenBank/DDBJ whole genome shotgun (WGS) entry which is preliminary data.</text>
</comment>
<evidence type="ECO:0000256" key="2">
    <source>
        <dbReference type="ARBA" id="ARBA00022833"/>
    </source>
</evidence>
<dbReference type="AlphaFoldDB" id="A0ABD2HWG6"/>
<proteinExistence type="predicted"/>
<keyword evidence="2" id="KW-0862">Zinc</keyword>
<dbReference type="PANTHER" id="PTHR22696">
    <property type="entry name" value="E3 UBIQUITIN-PROTEIN LIGASE RNF26"/>
    <property type="match status" value="1"/>
</dbReference>
<keyword evidence="1 3" id="KW-0479">Metal-binding</keyword>
<evidence type="ECO:0000256" key="3">
    <source>
        <dbReference type="PROSITE-ProRule" id="PRU00175"/>
    </source>
</evidence>
<name>A0ABD2HWG6_HETSC</name>
<dbReference type="InterPro" id="IPR013083">
    <property type="entry name" value="Znf_RING/FYVE/PHD"/>
</dbReference>
<keyword evidence="7" id="KW-1185">Reference proteome</keyword>
<evidence type="ECO:0000313" key="7">
    <source>
        <dbReference type="Proteomes" id="UP001620645"/>
    </source>
</evidence>
<sequence length="264" mass="29420">MKISDNNSNELHEFVFPKWQLSARNTALVLGFGIEPLAEKTFHLLNANEDDEQNGSLINYGIKLACNIRPPNDHESYVIGSEFYQHSVGEEANFIITVKLYDIEMAHSCRLTGGYENSIVITITKHGYLLRTFYIEKSTFIANNGFEFDMRSDVEVVNSLTNSNVNVEADPSSNSSRPPTSTGDGKNRVIVDEKVDGTPDEIKNSITCTICMENKRNVIFMPCSHAIVCKSCTEKIMSSSAPAGAMKCPICKQNIEKILPFYLS</sequence>
<protein>
    <recommendedName>
        <fullName evidence="5">RING-type domain-containing protein</fullName>
    </recommendedName>
</protein>
<organism evidence="6 7">
    <name type="scientific">Heterodera schachtii</name>
    <name type="common">Sugarbeet cyst nematode worm</name>
    <name type="synonym">Tylenchus schachtii</name>
    <dbReference type="NCBI Taxonomy" id="97005"/>
    <lineage>
        <taxon>Eukaryota</taxon>
        <taxon>Metazoa</taxon>
        <taxon>Ecdysozoa</taxon>
        <taxon>Nematoda</taxon>
        <taxon>Chromadorea</taxon>
        <taxon>Rhabditida</taxon>
        <taxon>Tylenchina</taxon>
        <taxon>Tylenchomorpha</taxon>
        <taxon>Tylenchoidea</taxon>
        <taxon>Heteroderidae</taxon>
        <taxon>Heteroderinae</taxon>
        <taxon>Heterodera</taxon>
    </lineage>
</organism>
<dbReference type="EMBL" id="JBICCN010000405">
    <property type="protein sequence ID" value="KAL3070783.1"/>
    <property type="molecule type" value="Genomic_DNA"/>
</dbReference>
<dbReference type="SUPFAM" id="SSF57850">
    <property type="entry name" value="RING/U-box"/>
    <property type="match status" value="1"/>
</dbReference>
<dbReference type="SMART" id="SM00184">
    <property type="entry name" value="RING"/>
    <property type="match status" value="1"/>
</dbReference>